<name>A0A8J0TSQ5_XENLA</name>
<dbReference type="Proteomes" id="UP000186698">
    <property type="component" value="Chromosome 9_10L"/>
</dbReference>
<dbReference type="PANTHER" id="PTHR41693">
    <property type="entry name" value="HEME-BINDING PROTEIN 1"/>
    <property type="match status" value="1"/>
</dbReference>
<sequence length="204" mass="23530">MDFFFFQPNLTMYQCQFGVTDFSREQHLDCRIHTPDFIMEKTLLCLVLMVPLICTLKQRREPSEWDYRSVAEKVNMRGCANLTTVLDNWKFAIMTQFRNLLLYDHHTVLPDYGRIKSLSEALDELYKEFNALKEHLGELSTKFEGVEVFVDEMNAGRQMAPPKSVPTVAQPARQPVASKETGLGLGVLTNQRKFKRPKAPVNQP</sequence>
<evidence type="ECO:0000313" key="3">
    <source>
        <dbReference type="Proteomes" id="UP000186698"/>
    </source>
</evidence>
<keyword evidence="3" id="KW-1185">Reference proteome</keyword>
<accession>A0A8J0TSQ5</accession>
<dbReference type="AlphaFoldDB" id="A0A8J0TSQ5"/>
<proteinExistence type="predicted"/>
<dbReference type="RefSeq" id="XP_018090546.1">
    <property type="nucleotide sequence ID" value="XM_018235057.2"/>
</dbReference>
<dbReference type="OrthoDB" id="9901503at2759"/>
<feature type="coiled-coil region" evidence="1">
    <location>
        <begin position="115"/>
        <end position="142"/>
    </location>
</feature>
<evidence type="ECO:0000313" key="4">
    <source>
        <dbReference type="RefSeq" id="XP_018090546.1"/>
    </source>
</evidence>
<feature type="region of interest" description="Disordered" evidence="2">
    <location>
        <begin position="159"/>
        <end position="204"/>
    </location>
</feature>
<gene>
    <name evidence="4" type="primary">LOC108700980</name>
</gene>
<evidence type="ECO:0000256" key="2">
    <source>
        <dbReference type="SAM" id="MobiDB-lite"/>
    </source>
</evidence>
<keyword evidence="1" id="KW-0175">Coiled coil</keyword>
<dbReference type="KEGG" id="xla:108700980"/>
<reference evidence="4" key="1">
    <citation type="submission" date="2025-08" db="UniProtKB">
        <authorList>
            <consortium name="RefSeq"/>
        </authorList>
    </citation>
    <scope>IDENTIFICATION</scope>
    <source>
        <strain evidence="4">J_2021</strain>
        <tissue evidence="4">Erythrocytes</tissue>
    </source>
</reference>
<protein>
    <submittedName>
        <fullName evidence="4">Uncharacterized protein LOC108700980 isoform X1</fullName>
    </submittedName>
</protein>
<dbReference type="GeneID" id="108700980"/>
<evidence type="ECO:0000256" key="1">
    <source>
        <dbReference type="SAM" id="Coils"/>
    </source>
</evidence>
<organism evidence="3 4">
    <name type="scientific">Xenopus laevis</name>
    <name type="common">African clawed frog</name>
    <dbReference type="NCBI Taxonomy" id="8355"/>
    <lineage>
        <taxon>Eukaryota</taxon>
        <taxon>Metazoa</taxon>
        <taxon>Chordata</taxon>
        <taxon>Craniata</taxon>
        <taxon>Vertebrata</taxon>
        <taxon>Euteleostomi</taxon>
        <taxon>Amphibia</taxon>
        <taxon>Batrachia</taxon>
        <taxon>Anura</taxon>
        <taxon>Pipoidea</taxon>
        <taxon>Pipidae</taxon>
        <taxon>Xenopodinae</taxon>
        <taxon>Xenopus</taxon>
        <taxon>Xenopus</taxon>
    </lineage>
</organism>
<dbReference type="PANTHER" id="PTHR41693:SF2">
    <property type="entry name" value="BIOGENESIS OF LYSOSOME-RELATED ORGANELLES COMPLEX 1 SUBUNIT 2"/>
    <property type="match status" value="1"/>
</dbReference>